<proteinExistence type="predicted"/>
<protein>
    <submittedName>
        <fullName evidence="1">Uncharacterized protein</fullName>
    </submittedName>
</protein>
<feature type="non-terminal residue" evidence="1">
    <location>
        <position position="1"/>
    </location>
</feature>
<dbReference type="Proteomes" id="UP000193067">
    <property type="component" value="Unassembled WGS sequence"/>
</dbReference>
<dbReference type="AlphaFoldDB" id="A0A1Y2I8C2"/>
<evidence type="ECO:0000313" key="2">
    <source>
        <dbReference type="Proteomes" id="UP000193067"/>
    </source>
</evidence>
<reference evidence="1 2" key="1">
    <citation type="journal article" date="2015" name="Biotechnol. Biofuels">
        <title>Enhanced degradation of softwood versus hardwood by the white-rot fungus Pycnoporus coccineus.</title>
        <authorList>
            <person name="Couturier M."/>
            <person name="Navarro D."/>
            <person name="Chevret D."/>
            <person name="Henrissat B."/>
            <person name="Piumi F."/>
            <person name="Ruiz-Duenas F.J."/>
            <person name="Martinez A.T."/>
            <person name="Grigoriev I.V."/>
            <person name="Riley R."/>
            <person name="Lipzen A."/>
            <person name="Berrin J.G."/>
            <person name="Master E.R."/>
            <person name="Rosso M.N."/>
        </authorList>
    </citation>
    <scope>NUCLEOTIDE SEQUENCE [LARGE SCALE GENOMIC DNA]</scope>
    <source>
        <strain evidence="1 2">BRFM310</strain>
    </source>
</reference>
<keyword evidence="2" id="KW-1185">Reference proteome</keyword>
<dbReference type="EMBL" id="KZ084152">
    <property type="protein sequence ID" value="OSC97376.1"/>
    <property type="molecule type" value="Genomic_DNA"/>
</dbReference>
<gene>
    <name evidence="1" type="ORF">PYCCODRAFT_1335911</name>
</gene>
<accession>A0A1Y2I8C2</accession>
<name>A0A1Y2I8C2_TRAC3</name>
<dbReference type="OrthoDB" id="2716206at2759"/>
<sequence>IMRVTNSVISGSAALYVLNTDRASDWYPKDLDIYAPNHSYKQIINYLIALEDYEILETPPPRKYPYAASGISSVTKLHHDGIHIDIIQSATRSAIHPIPCFWATHVMNYLSADNFCIAYPEYTLSGKSLLNPIHLVESFYPPPATLSNLSKYMECGYDFRMRP</sequence>
<evidence type="ECO:0000313" key="1">
    <source>
        <dbReference type="EMBL" id="OSC97376.1"/>
    </source>
</evidence>
<organism evidence="1 2">
    <name type="scientific">Trametes coccinea (strain BRFM310)</name>
    <name type="common">Pycnoporus coccineus</name>
    <dbReference type="NCBI Taxonomy" id="1353009"/>
    <lineage>
        <taxon>Eukaryota</taxon>
        <taxon>Fungi</taxon>
        <taxon>Dikarya</taxon>
        <taxon>Basidiomycota</taxon>
        <taxon>Agaricomycotina</taxon>
        <taxon>Agaricomycetes</taxon>
        <taxon>Polyporales</taxon>
        <taxon>Polyporaceae</taxon>
        <taxon>Trametes</taxon>
    </lineage>
</organism>
<feature type="non-terminal residue" evidence="1">
    <location>
        <position position="163"/>
    </location>
</feature>